<dbReference type="PROSITE" id="PS50023">
    <property type="entry name" value="LIM_DOMAIN_2"/>
    <property type="match status" value="1"/>
</dbReference>
<evidence type="ECO:0000259" key="6">
    <source>
        <dbReference type="PROSITE" id="PS50023"/>
    </source>
</evidence>
<sequence>MHIRIRTFEIANIKKRRISQCVGCGRQIHDQYILRVAPDLEWHAACLKCADCQQFLDETCTCFVRDGKTYCKRDYVRHDKTSRAMRNDDRFAFDRENRHRDERRYVIASTEARAQ</sequence>
<dbReference type="PANTHER" id="PTHR24204:SF8">
    <property type="entry name" value="TAILUP, ISOFORM A"/>
    <property type="match status" value="1"/>
</dbReference>
<dbReference type="Pfam" id="PF00412">
    <property type="entry name" value="LIM"/>
    <property type="match status" value="1"/>
</dbReference>
<dbReference type="GO" id="GO:0048665">
    <property type="term" value="P:neuron fate specification"/>
    <property type="evidence" value="ECO:0007669"/>
    <property type="project" value="InterPro"/>
</dbReference>
<dbReference type="CDD" id="cd09366">
    <property type="entry name" value="LIM1_Isl"/>
    <property type="match status" value="1"/>
</dbReference>
<dbReference type="InterPro" id="IPR047244">
    <property type="entry name" value="ISL1/2-like_LIM1"/>
</dbReference>
<keyword evidence="8" id="KW-1185">Reference proteome</keyword>
<dbReference type="InterPro" id="IPR047169">
    <property type="entry name" value="ISL1/2-like"/>
</dbReference>
<feature type="domain" description="LIM zinc-binding" evidence="6">
    <location>
        <begin position="19"/>
        <end position="81"/>
    </location>
</feature>
<dbReference type="SMART" id="SM00132">
    <property type="entry name" value="LIM"/>
    <property type="match status" value="1"/>
</dbReference>
<dbReference type="GO" id="GO:0007409">
    <property type="term" value="P:axonogenesis"/>
    <property type="evidence" value="ECO:0007669"/>
    <property type="project" value="TreeGrafter"/>
</dbReference>
<evidence type="ECO:0000256" key="1">
    <source>
        <dbReference type="ARBA" id="ARBA00004123"/>
    </source>
</evidence>
<comment type="subcellular location">
    <subcellularLocation>
        <location evidence="1">Nucleus</location>
    </subcellularLocation>
</comment>
<evidence type="ECO:0000313" key="7">
    <source>
        <dbReference type="EMBL" id="KAK7595303.1"/>
    </source>
</evidence>
<dbReference type="Proteomes" id="UP001367676">
    <property type="component" value="Unassembled WGS sequence"/>
</dbReference>
<organism evidence="7 8">
    <name type="scientific">Parthenolecanium corni</name>
    <dbReference type="NCBI Taxonomy" id="536013"/>
    <lineage>
        <taxon>Eukaryota</taxon>
        <taxon>Metazoa</taxon>
        <taxon>Ecdysozoa</taxon>
        <taxon>Arthropoda</taxon>
        <taxon>Hexapoda</taxon>
        <taxon>Insecta</taxon>
        <taxon>Pterygota</taxon>
        <taxon>Neoptera</taxon>
        <taxon>Paraneoptera</taxon>
        <taxon>Hemiptera</taxon>
        <taxon>Sternorrhyncha</taxon>
        <taxon>Coccoidea</taxon>
        <taxon>Coccidae</taxon>
        <taxon>Parthenolecanium</taxon>
    </lineage>
</organism>
<dbReference type="GO" id="GO:0000981">
    <property type="term" value="F:DNA-binding transcription factor activity, RNA polymerase II-specific"/>
    <property type="evidence" value="ECO:0007669"/>
    <property type="project" value="InterPro"/>
</dbReference>
<evidence type="ECO:0000256" key="2">
    <source>
        <dbReference type="ARBA" id="ARBA00022723"/>
    </source>
</evidence>
<dbReference type="FunFam" id="2.10.110.10:FF:000034">
    <property type="entry name" value="Insulin gene enhancer protein ISL"/>
    <property type="match status" value="1"/>
</dbReference>
<evidence type="ECO:0000256" key="3">
    <source>
        <dbReference type="ARBA" id="ARBA00022833"/>
    </source>
</evidence>
<reference evidence="7 8" key="1">
    <citation type="submission" date="2024-03" db="EMBL/GenBank/DDBJ databases">
        <title>Adaptation during the transition from Ophiocordyceps entomopathogen to insect associate is accompanied by gene loss and intensified selection.</title>
        <authorList>
            <person name="Ward C.M."/>
            <person name="Onetto C.A."/>
            <person name="Borneman A.R."/>
        </authorList>
    </citation>
    <scope>NUCLEOTIDE SEQUENCE [LARGE SCALE GENOMIC DNA]</scope>
    <source>
        <strain evidence="7">AWRI1</strain>
        <tissue evidence="7">Single Adult Female</tissue>
    </source>
</reference>
<dbReference type="InterPro" id="IPR001781">
    <property type="entry name" value="Znf_LIM"/>
</dbReference>
<accession>A0AAN9Y4V6</accession>
<evidence type="ECO:0000313" key="8">
    <source>
        <dbReference type="Proteomes" id="UP001367676"/>
    </source>
</evidence>
<dbReference type="GO" id="GO:0005634">
    <property type="term" value="C:nucleus"/>
    <property type="evidence" value="ECO:0007669"/>
    <property type="project" value="UniProtKB-SubCell"/>
</dbReference>
<dbReference type="GO" id="GO:0046872">
    <property type="term" value="F:metal ion binding"/>
    <property type="evidence" value="ECO:0007669"/>
    <property type="project" value="UniProtKB-KW"/>
</dbReference>
<keyword evidence="2 5" id="KW-0479">Metal-binding</keyword>
<dbReference type="Gene3D" id="2.10.110.10">
    <property type="entry name" value="Cysteine Rich Protein"/>
    <property type="match status" value="1"/>
</dbReference>
<keyword evidence="4 5" id="KW-0440">LIM domain</keyword>
<dbReference type="SUPFAM" id="SSF57716">
    <property type="entry name" value="Glucocorticoid receptor-like (DNA-binding domain)"/>
    <property type="match status" value="2"/>
</dbReference>
<proteinExistence type="predicted"/>
<dbReference type="PROSITE" id="PS00478">
    <property type="entry name" value="LIM_DOMAIN_1"/>
    <property type="match status" value="1"/>
</dbReference>
<keyword evidence="3 5" id="KW-0862">Zinc</keyword>
<comment type="caution">
    <text evidence="7">The sequence shown here is derived from an EMBL/GenBank/DDBJ whole genome shotgun (WGS) entry which is preliminary data.</text>
</comment>
<dbReference type="PANTHER" id="PTHR24204">
    <property type="entry name" value="INSULIN GENE ENHANCER PROTEIN"/>
    <property type="match status" value="1"/>
</dbReference>
<evidence type="ECO:0000256" key="5">
    <source>
        <dbReference type="PROSITE-ProRule" id="PRU00125"/>
    </source>
</evidence>
<dbReference type="GO" id="GO:0045944">
    <property type="term" value="P:positive regulation of transcription by RNA polymerase II"/>
    <property type="evidence" value="ECO:0007669"/>
    <property type="project" value="InterPro"/>
</dbReference>
<protein>
    <recommendedName>
        <fullName evidence="6">LIM zinc-binding domain-containing protein</fullName>
    </recommendedName>
</protein>
<evidence type="ECO:0000256" key="4">
    <source>
        <dbReference type="ARBA" id="ARBA00023038"/>
    </source>
</evidence>
<gene>
    <name evidence="7" type="ORF">V9T40_013128</name>
</gene>
<dbReference type="EMBL" id="JBBCAQ010000018">
    <property type="protein sequence ID" value="KAK7595303.1"/>
    <property type="molecule type" value="Genomic_DNA"/>
</dbReference>
<dbReference type="AlphaFoldDB" id="A0AAN9Y4V6"/>
<name>A0AAN9Y4V6_9HEMI</name>